<dbReference type="KEGG" id="nah:F5544_41285"/>
<reference evidence="2 3" key="1">
    <citation type="journal article" date="2019" name="ACS Chem. Biol.">
        <title>Identification and Mobilization of a Cryptic Antibiotic Biosynthesis Gene Locus from a Human-Pathogenic Nocardia Isolate.</title>
        <authorList>
            <person name="Herisse M."/>
            <person name="Ishida K."/>
            <person name="Porter J.L."/>
            <person name="Howden B."/>
            <person name="Hertweck C."/>
            <person name="Stinear T.P."/>
            <person name="Pidot S.J."/>
        </authorList>
    </citation>
    <scope>NUCLEOTIDE SEQUENCE [LARGE SCALE GENOMIC DNA]</scope>
    <source>
        <strain evidence="2 3">AUSMDU00012717</strain>
    </source>
</reference>
<evidence type="ECO:0000313" key="2">
    <source>
        <dbReference type="EMBL" id="QIS16067.1"/>
    </source>
</evidence>
<organism evidence="2 3">
    <name type="scientific">Nocardia arthritidis</name>
    <dbReference type="NCBI Taxonomy" id="228602"/>
    <lineage>
        <taxon>Bacteria</taxon>
        <taxon>Bacillati</taxon>
        <taxon>Actinomycetota</taxon>
        <taxon>Actinomycetes</taxon>
        <taxon>Mycobacteriales</taxon>
        <taxon>Nocardiaceae</taxon>
        <taxon>Nocardia</taxon>
    </lineage>
</organism>
<dbReference type="EMBL" id="CP046172">
    <property type="protein sequence ID" value="QIS16067.1"/>
    <property type="molecule type" value="Genomic_DNA"/>
</dbReference>
<gene>
    <name evidence="2" type="ORF">F5544_41285</name>
</gene>
<keyword evidence="1" id="KW-0472">Membrane</keyword>
<evidence type="ECO:0000256" key="1">
    <source>
        <dbReference type="SAM" id="Phobius"/>
    </source>
</evidence>
<dbReference type="RefSeq" id="WP_167478208.1">
    <property type="nucleotide sequence ID" value="NZ_CP046172.1"/>
</dbReference>
<keyword evidence="3" id="KW-1185">Reference proteome</keyword>
<name>A0A6G9YSI7_9NOCA</name>
<dbReference type="AlphaFoldDB" id="A0A6G9YSI7"/>
<evidence type="ECO:0000313" key="3">
    <source>
        <dbReference type="Proteomes" id="UP000503540"/>
    </source>
</evidence>
<sequence length="88" mass="9293">MRNWLLLATDVVVAVLCLVGAVLSWRCGLHTTVFARSGDTPGFEATRYAAPWLLLAAVLVTVGGVVAIDGSARAVRIVRSDVAADTRI</sequence>
<keyword evidence="1" id="KW-0812">Transmembrane</keyword>
<proteinExistence type="predicted"/>
<dbReference type="Proteomes" id="UP000503540">
    <property type="component" value="Chromosome"/>
</dbReference>
<keyword evidence="1" id="KW-1133">Transmembrane helix</keyword>
<accession>A0A6G9YSI7</accession>
<feature type="transmembrane region" description="Helical" evidence="1">
    <location>
        <begin position="48"/>
        <end position="68"/>
    </location>
</feature>
<protein>
    <submittedName>
        <fullName evidence="2">Uncharacterized protein</fullName>
    </submittedName>
</protein>